<keyword evidence="5 6" id="KW-0472">Membrane</keyword>
<sequence length="287" mass="31963">MATVKREFIFIVCILSAIGALLTLVSLVTEQWVVTDNALWLSQGLTKPNTIKYGLFQGFYTQEEPSPLTVQLTMTCLIGENVCALLCGKNDDERNELLRQLYNNDANAVQNNDNCPTIQRSLSPWASTGGVSRADTEESDDKKFINAGVWVSTIFFLSVSIAFGLASSALSIWNIVSNPVQVYFSIFGLYISNAIALTCTVIGMCLWGVMHIQITFHDVGIFYTLSGQMTSDKSAGLGYSYWILFVPIIFYCASIILLYVRHFLLSRDPGHKRVQREDVADPGIYLY</sequence>
<comment type="similarity">
    <text evidence="2">Belongs to the clarin family.</text>
</comment>
<evidence type="ECO:0000256" key="6">
    <source>
        <dbReference type="SAM" id="Phobius"/>
    </source>
</evidence>
<dbReference type="Gene3D" id="1.20.140.150">
    <property type="match status" value="1"/>
</dbReference>
<reference evidence="7" key="1">
    <citation type="submission" date="2013-07" db="EMBL/GenBank/DDBJ databases">
        <title>Midgut Transcriptome Profiling of Anoplphora glabripennis, a Lignocellulose Degrading, Wood-Boring Cerambycid.</title>
        <authorList>
            <person name="Scully E.D."/>
            <person name="Hoover K."/>
            <person name="Carlson J.E."/>
            <person name="Tien M."/>
            <person name="Geib S.M."/>
        </authorList>
    </citation>
    <scope>NUCLEOTIDE SEQUENCE</scope>
</reference>
<organism evidence="7">
    <name type="scientific">Anoplophora glabripennis</name>
    <name type="common">Asian longhorn beetle</name>
    <name type="synonym">Anoplophora nobilis</name>
    <dbReference type="NCBI Taxonomy" id="217634"/>
    <lineage>
        <taxon>Eukaryota</taxon>
        <taxon>Metazoa</taxon>
        <taxon>Ecdysozoa</taxon>
        <taxon>Arthropoda</taxon>
        <taxon>Hexapoda</taxon>
        <taxon>Insecta</taxon>
        <taxon>Pterygota</taxon>
        <taxon>Neoptera</taxon>
        <taxon>Endopterygota</taxon>
        <taxon>Coleoptera</taxon>
        <taxon>Polyphaga</taxon>
        <taxon>Cucujiformia</taxon>
        <taxon>Chrysomeloidea</taxon>
        <taxon>Cerambycidae</taxon>
        <taxon>Lamiinae</taxon>
        <taxon>Lamiini</taxon>
        <taxon>Anoplophora</taxon>
    </lineage>
</organism>
<dbReference type="InterPro" id="IPR026748">
    <property type="entry name" value="Clarin"/>
</dbReference>
<dbReference type="GO" id="GO:0007605">
    <property type="term" value="P:sensory perception of sound"/>
    <property type="evidence" value="ECO:0007669"/>
    <property type="project" value="UniProtKB-ARBA"/>
</dbReference>
<dbReference type="PANTHER" id="PTHR31548:SF6">
    <property type="entry name" value="AGAP002756-PA"/>
    <property type="match status" value="1"/>
</dbReference>
<dbReference type="EMBL" id="GALX01003619">
    <property type="protein sequence ID" value="JAB64847.1"/>
    <property type="molecule type" value="Transcribed_RNA"/>
</dbReference>
<evidence type="ECO:0000256" key="3">
    <source>
        <dbReference type="ARBA" id="ARBA00022692"/>
    </source>
</evidence>
<name>V5GT72_ANOGL</name>
<dbReference type="AlphaFoldDB" id="V5GT72"/>
<dbReference type="OrthoDB" id="6432214at2759"/>
<evidence type="ECO:0008006" key="8">
    <source>
        <dbReference type="Google" id="ProtNLM"/>
    </source>
</evidence>
<evidence type="ECO:0000256" key="2">
    <source>
        <dbReference type="ARBA" id="ARBA00005787"/>
    </source>
</evidence>
<feature type="transmembrane region" description="Helical" evidence="6">
    <location>
        <begin position="239"/>
        <end position="260"/>
    </location>
</feature>
<proteinExistence type="inferred from homology"/>
<feature type="transmembrane region" description="Helical" evidence="6">
    <location>
        <begin position="7"/>
        <end position="28"/>
    </location>
</feature>
<keyword evidence="4 6" id="KW-1133">Transmembrane helix</keyword>
<comment type="subcellular location">
    <subcellularLocation>
        <location evidence="1">Membrane</location>
        <topology evidence="1">Multi-pass membrane protein</topology>
    </subcellularLocation>
</comment>
<dbReference type="KEGG" id="agb:108914564"/>
<keyword evidence="3 6" id="KW-0812">Transmembrane</keyword>
<dbReference type="PANTHER" id="PTHR31548">
    <property type="entry name" value="CLARIN"/>
    <property type="match status" value="1"/>
</dbReference>
<evidence type="ECO:0000313" key="7">
    <source>
        <dbReference type="EMBL" id="JAB64847.1"/>
    </source>
</evidence>
<feature type="transmembrane region" description="Helical" evidence="6">
    <location>
        <begin position="182"/>
        <end position="209"/>
    </location>
</feature>
<protein>
    <recommendedName>
        <fullName evidence="8">Clarin-3</fullName>
    </recommendedName>
</protein>
<evidence type="ECO:0000256" key="1">
    <source>
        <dbReference type="ARBA" id="ARBA00004141"/>
    </source>
</evidence>
<dbReference type="GeneID" id="108914564"/>
<accession>V5GT72</accession>
<feature type="transmembrane region" description="Helical" evidence="6">
    <location>
        <begin position="147"/>
        <end position="170"/>
    </location>
</feature>
<evidence type="ECO:0000256" key="5">
    <source>
        <dbReference type="ARBA" id="ARBA00023136"/>
    </source>
</evidence>
<dbReference type="GO" id="GO:0016020">
    <property type="term" value="C:membrane"/>
    <property type="evidence" value="ECO:0007669"/>
    <property type="project" value="UniProtKB-SubCell"/>
</dbReference>
<dbReference type="RefSeq" id="XP_018575913.1">
    <property type="nucleotide sequence ID" value="XM_018720397.1"/>
</dbReference>
<evidence type="ECO:0000256" key="4">
    <source>
        <dbReference type="ARBA" id="ARBA00022989"/>
    </source>
</evidence>